<evidence type="ECO:0000256" key="1">
    <source>
        <dbReference type="SAM" id="Phobius"/>
    </source>
</evidence>
<proteinExistence type="predicted"/>
<sequence length="71" mass="7809">MSIYEVLEMARYLFNLLGLVICLIGLTLAKHSRRKVLGYGIAVLGFLIAVSPMLVQLFGLVSPPPPHTMPQ</sequence>
<evidence type="ECO:0000313" key="2">
    <source>
        <dbReference type="EMBL" id="MFC3282413.1"/>
    </source>
</evidence>
<feature type="transmembrane region" description="Helical" evidence="1">
    <location>
        <begin position="12"/>
        <end position="29"/>
    </location>
</feature>
<evidence type="ECO:0000313" key="3">
    <source>
        <dbReference type="Proteomes" id="UP001595579"/>
    </source>
</evidence>
<dbReference type="RefSeq" id="WP_386771135.1">
    <property type="nucleotide sequence ID" value="NZ_JBHRUG010000002.1"/>
</dbReference>
<evidence type="ECO:0008006" key="4">
    <source>
        <dbReference type="Google" id="ProtNLM"/>
    </source>
</evidence>
<keyword evidence="1" id="KW-0472">Membrane</keyword>
<organism evidence="2 3">
    <name type="scientific">Litchfieldella rifensis</name>
    <dbReference type="NCBI Taxonomy" id="762643"/>
    <lineage>
        <taxon>Bacteria</taxon>
        <taxon>Pseudomonadati</taxon>
        <taxon>Pseudomonadota</taxon>
        <taxon>Gammaproteobacteria</taxon>
        <taxon>Oceanospirillales</taxon>
        <taxon>Halomonadaceae</taxon>
        <taxon>Litchfieldella</taxon>
    </lineage>
</organism>
<accession>A0ABV7LK76</accession>
<comment type="caution">
    <text evidence="2">The sequence shown here is derived from an EMBL/GenBank/DDBJ whole genome shotgun (WGS) entry which is preliminary data.</text>
</comment>
<feature type="transmembrane region" description="Helical" evidence="1">
    <location>
        <begin position="36"/>
        <end position="61"/>
    </location>
</feature>
<name>A0ABV7LK76_9GAMM</name>
<keyword evidence="1" id="KW-0812">Transmembrane</keyword>
<dbReference type="Proteomes" id="UP001595579">
    <property type="component" value="Unassembled WGS sequence"/>
</dbReference>
<keyword evidence="3" id="KW-1185">Reference proteome</keyword>
<gene>
    <name evidence="2" type="ORF">ACFOEV_02155</name>
</gene>
<dbReference type="EMBL" id="JBHRUG010000002">
    <property type="protein sequence ID" value="MFC3282413.1"/>
    <property type="molecule type" value="Genomic_DNA"/>
</dbReference>
<keyword evidence="1" id="KW-1133">Transmembrane helix</keyword>
<reference evidence="3" key="1">
    <citation type="journal article" date="2019" name="Int. J. Syst. Evol. Microbiol.">
        <title>The Global Catalogue of Microorganisms (GCM) 10K type strain sequencing project: providing services to taxonomists for standard genome sequencing and annotation.</title>
        <authorList>
            <consortium name="The Broad Institute Genomics Platform"/>
            <consortium name="The Broad Institute Genome Sequencing Center for Infectious Disease"/>
            <person name="Wu L."/>
            <person name="Ma J."/>
        </authorList>
    </citation>
    <scope>NUCLEOTIDE SEQUENCE [LARGE SCALE GENOMIC DNA]</scope>
    <source>
        <strain evidence="3">CECT 7698</strain>
    </source>
</reference>
<protein>
    <recommendedName>
        <fullName evidence="4">DUF2788 domain-containing protein</fullName>
    </recommendedName>
</protein>